<sequence>MSEIATYTFLPWLRDGIANQITGQSGSRATIPVNLEIHGEQINGSGNITRTISKEIQIYGPGDITGIDSKAIIKVEPRNGITNFEPNYLPYIDFYEEDLPWRYSPMSNPGNHRLLPWLALVVLKEGEFSDGKNNKDRPSPYIVLNEDAVLPNSQQSWAWAHVHVNRNLIDDKFTSNEDEVISSRLENLLKEDPDLAYSRIVCPRRLEDKEAYHAFLVPVFESGRLAGLGENPDVIAHDTLAWDTESLSELQLPYYHRWYFRTGTVGDFEYLVRLLEPKPVDSRVGLRDMDVQRPGANLKGIRDESDALEEQKLHGILKLGGALKVPDTYYTREELSEVNKYENWADPKDPSIYPHSFQKNIANFINLSDNYEENVVKTVHENAEIDQEVEAIDLDQEYDIKNNPDPLITAPLYGRWHALNRRLLKERDNTDKAPNNNWVHELNLDPRWRVAAGFGTKVVQENQEEYMKGAWEQIGDVVKANKKIRESQFAASTAQIWYNLHLKPIQEKRPGKWLNFSSPVHHRVISEGFTVYHQKRISPLTSAATSIQMRQYLRPRGKFSKRIGFTQSQNRDNLIERINSGKVSAAPPKEVPRGIQTTEKLVEELKPKNAPDFLLDLLKNHSWIKWMLLLVALVLVVLLIFLSFSTVITAIGGLVVAGILYAYRLLDQWANRVKYLELLSEESKTSEVIDELPKSPDFRISRPDENFEPSVGDSDSEEAIRFKNALSVNNTTIQESKQLGKVDKRKPLNIKSVNNAVFEKLDPNVSVSRWLFNGVIIPPFIKNQQKEEFVEAMAYPKFDLPMYKPLIDHSAELFLPNINFIEQNSISILETNQKFIEAYMVGLNHEFARELLWREYPTDQRGSYFRQFWEVSGFLDDQTITEASLKARYEKILGERKMPELQEYYDLLLDNEVPNDKKLLTVAHQHILKEELKDIKPLHYWSKYSNLGDHDNRELPGDTEEEVVLVIRGELLKKYPTAVIYAHKAVWRDEEGNPVLNDDQIIDPTKERMLAPIPEGMEDNPPKNLIKSPLYEAKVDPDIYFFGFDLTVCEAKGGTGKESVAVNSNCAATINWDDPGWFFIIKERPGEPRFGLDIGAGGNVEENKIDIWNDMSWNDLQPTVSPGEHIRISEDPIRITANKDLGVAAIEKQDQQNEDKTIVWSHEINAAELAYILYQVPVLVGVHGCEMLPDTPNIS</sequence>
<gene>
    <name evidence="2" type="ORF">E7Z59_11610</name>
</gene>
<keyword evidence="3" id="KW-1185">Reference proteome</keyword>
<organism evidence="2 3">
    <name type="scientific">Robertkochia marina</name>
    <dbReference type="NCBI Taxonomy" id="1227945"/>
    <lineage>
        <taxon>Bacteria</taxon>
        <taxon>Pseudomonadati</taxon>
        <taxon>Bacteroidota</taxon>
        <taxon>Flavobacteriia</taxon>
        <taxon>Flavobacteriales</taxon>
        <taxon>Flavobacteriaceae</taxon>
        <taxon>Robertkochia</taxon>
    </lineage>
</organism>
<comment type="caution">
    <text evidence="2">The sequence shown here is derived from an EMBL/GenBank/DDBJ whole genome shotgun (WGS) entry which is preliminary data.</text>
</comment>
<accession>A0A4S3LYE2</accession>
<keyword evidence="1" id="KW-0472">Membrane</keyword>
<protein>
    <submittedName>
        <fullName evidence="2">Uncharacterized protein</fullName>
    </submittedName>
</protein>
<reference evidence="2 3" key="1">
    <citation type="submission" date="2019-04" db="EMBL/GenBank/DDBJ databases">
        <title>Draft genome sequence of Robertkochia marina CC-AMO-30D.</title>
        <authorList>
            <person name="Hameed A."/>
            <person name="Lin S.-Y."/>
            <person name="Shahina M."/>
            <person name="Lai W.-A."/>
            <person name="Young C.-C."/>
        </authorList>
    </citation>
    <scope>NUCLEOTIDE SEQUENCE [LARGE SCALE GENOMIC DNA]</scope>
    <source>
        <strain evidence="2 3">CC-AMO-30D</strain>
    </source>
</reference>
<keyword evidence="1" id="KW-0812">Transmembrane</keyword>
<name>A0A4S3LYE2_9FLAO</name>
<dbReference type="EMBL" id="SSMC01000003">
    <property type="protein sequence ID" value="THD66446.1"/>
    <property type="molecule type" value="Genomic_DNA"/>
</dbReference>
<keyword evidence="1" id="KW-1133">Transmembrane helix</keyword>
<evidence type="ECO:0000313" key="3">
    <source>
        <dbReference type="Proteomes" id="UP000305939"/>
    </source>
</evidence>
<evidence type="ECO:0000313" key="2">
    <source>
        <dbReference type="EMBL" id="THD66446.1"/>
    </source>
</evidence>
<dbReference type="RefSeq" id="WP_136336517.1">
    <property type="nucleotide sequence ID" value="NZ_QXMP01000006.1"/>
</dbReference>
<dbReference type="OrthoDB" id="9816502at2"/>
<dbReference type="AlphaFoldDB" id="A0A4S3LYE2"/>
<dbReference type="Proteomes" id="UP000305939">
    <property type="component" value="Unassembled WGS sequence"/>
</dbReference>
<evidence type="ECO:0000256" key="1">
    <source>
        <dbReference type="SAM" id="Phobius"/>
    </source>
</evidence>
<feature type="transmembrane region" description="Helical" evidence="1">
    <location>
        <begin position="623"/>
        <end position="641"/>
    </location>
</feature>
<proteinExistence type="predicted"/>
<feature type="transmembrane region" description="Helical" evidence="1">
    <location>
        <begin position="647"/>
        <end position="666"/>
    </location>
</feature>